<dbReference type="AlphaFoldDB" id="A0A1G6AEQ2"/>
<evidence type="ECO:0000256" key="2">
    <source>
        <dbReference type="ARBA" id="ARBA00022603"/>
    </source>
</evidence>
<dbReference type="InterPro" id="IPR029063">
    <property type="entry name" value="SAM-dependent_MTases_sf"/>
</dbReference>
<gene>
    <name evidence="6" type="ORF">SAMN02982931_00513</name>
</gene>
<evidence type="ECO:0000256" key="3">
    <source>
        <dbReference type="ARBA" id="ARBA00022679"/>
    </source>
</evidence>
<keyword evidence="3" id="KW-0808">Transferase</keyword>
<dbReference type="SUPFAM" id="SSF53335">
    <property type="entry name" value="S-adenosyl-L-methionine-dependent methyltransferases"/>
    <property type="match status" value="1"/>
</dbReference>
<sequence>MRLLSGLLKKFIRNGRLRVYDSAGAVHDFGSGIDGPTVTIRLHDKALSRKLALNPELVAAEAYMDGTLTCEDGATVHDFLELFSVNRSGLASAGSQKLLRRAWRGVKRWQQANPLGVAAKNVRHHYDLSTDLFRLFLDDGLNYSCAYYRDPETDTLEDAQQAKLVHIAAKLRLEPGMHVAEIGSGWGSLAIHLASQCGAKVTAINVSPEQLAISRQRVEAAGVADRVTFFERDYRDIEGRFDRVVSVGMMEHVGTAYFDTYFAKVRDMLTDDGFAMIHAIGRMTPPGTTGPFIRKYIFPGGYVPAMSEVFASLERVGLWAADNEILRLHYYYTIRHWRQRFAARRAEAAKLYDERFCRMWEFYLSAVELGFLHGSNMVFQLLLSRQRDAVPIVRDYIVDAERAMTDARSTAAPQAAE</sequence>
<keyword evidence="2" id="KW-0489">Methyltransferase</keyword>
<dbReference type="GO" id="GO:0008610">
    <property type="term" value="P:lipid biosynthetic process"/>
    <property type="evidence" value="ECO:0007669"/>
    <property type="project" value="InterPro"/>
</dbReference>
<dbReference type="Proteomes" id="UP000199071">
    <property type="component" value="Unassembled WGS sequence"/>
</dbReference>
<dbReference type="PANTHER" id="PTHR43667">
    <property type="entry name" value="CYCLOPROPANE-FATTY-ACYL-PHOSPHOLIPID SYNTHASE"/>
    <property type="match status" value="1"/>
</dbReference>
<dbReference type="Gene3D" id="3.40.50.150">
    <property type="entry name" value="Vaccinia Virus protein VP39"/>
    <property type="match status" value="1"/>
</dbReference>
<proteinExistence type="inferred from homology"/>
<accession>A0A1G6AEQ2</accession>
<dbReference type="CDD" id="cd02440">
    <property type="entry name" value="AdoMet_MTases"/>
    <property type="match status" value="1"/>
</dbReference>
<dbReference type="PIRSF" id="PIRSF003085">
    <property type="entry name" value="CMAS"/>
    <property type="match status" value="1"/>
</dbReference>
<dbReference type="GO" id="GO:0008168">
    <property type="term" value="F:methyltransferase activity"/>
    <property type="evidence" value="ECO:0007669"/>
    <property type="project" value="UniProtKB-KW"/>
</dbReference>
<dbReference type="STRING" id="665467.SAMN02982931_00513"/>
<evidence type="ECO:0000313" key="7">
    <source>
        <dbReference type="Proteomes" id="UP000199071"/>
    </source>
</evidence>
<dbReference type="EMBL" id="FMXQ01000001">
    <property type="protein sequence ID" value="SDB06800.1"/>
    <property type="molecule type" value="Genomic_DNA"/>
</dbReference>
<dbReference type="GO" id="GO:0032259">
    <property type="term" value="P:methylation"/>
    <property type="evidence" value="ECO:0007669"/>
    <property type="project" value="UniProtKB-KW"/>
</dbReference>
<keyword evidence="7" id="KW-1185">Reference proteome</keyword>
<dbReference type="InterPro" id="IPR003333">
    <property type="entry name" value="CMAS"/>
</dbReference>
<evidence type="ECO:0000256" key="1">
    <source>
        <dbReference type="ARBA" id="ARBA00010815"/>
    </source>
</evidence>
<name>A0A1G6AEQ2_9HYPH</name>
<dbReference type="PANTHER" id="PTHR43667:SF1">
    <property type="entry name" value="CYCLOPROPANE-FATTY-ACYL-PHOSPHOLIPID SYNTHASE"/>
    <property type="match status" value="1"/>
</dbReference>
<keyword evidence="4" id="KW-0949">S-adenosyl-L-methionine</keyword>
<dbReference type="Pfam" id="PF02353">
    <property type="entry name" value="CMAS"/>
    <property type="match status" value="1"/>
</dbReference>
<dbReference type="OrthoDB" id="9782855at2"/>
<dbReference type="RefSeq" id="WP_090874616.1">
    <property type="nucleotide sequence ID" value="NZ_FMXQ01000001.1"/>
</dbReference>
<dbReference type="InterPro" id="IPR050723">
    <property type="entry name" value="CFA/CMAS"/>
</dbReference>
<evidence type="ECO:0000313" key="6">
    <source>
        <dbReference type="EMBL" id="SDB06800.1"/>
    </source>
</evidence>
<organism evidence="6 7">
    <name type="scientific">Bauldia litoralis</name>
    <dbReference type="NCBI Taxonomy" id="665467"/>
    <lineage>
        <taxon>Bacteria</taxon>
        <taxon>Pseudomonadati</taxon>
        <taxon>Pseudomonadota</taxon>
        <taxon>Alphaproteobacteria</taxon>
        <taxon>Hyphomicrobiales</taxon>
        <taxon>Kaistiaceae</taxon>
        <taxon>Bauldia</taxon>
    </lineage>
</organism>
<comment type="similarity">
    <text evidence="1">Belongs to the CFA/CMAS family.</text>
</comment>
<protein>
    <submittedName>
        <fullName evidence="6">Cyclopropane-fatty-acyl-phospholipid synthase</fullName>
    </submittedName>
</protein>
<reference evidence="6 7" key="1">
    <citation type="submission" date="2016-10" db="EMBL/GenBank/DDBJ databases">
        <authorList>
            <person name="de Groot N.N."/>
        </authorList>
    </citation>
    <scope>NUCLEOTIDE SEQUENCE [LARGE SCALE GENOMIC DNA]</scope>
    <source>
        <strain evidence="6 7">ATCC 35022</strain>
    </source>
</reference>
<keyword evidence="5" id="KW-0443">Lipid metabolism</keyword>
<evidence type="ECO:0000256" key="5">
    <source>
        <dbReference type="ARBA" id="ARBA00023098"/>
    </source>
</evidence>
<evidence type="ECO:0000256" key="4">
    <source>
        <dbReference type="ARBA" id="ARBA00022691"/>
    </source>
</evidence>